<dbReference type="KEGG" id="cil:EG358_14865"/>
<protein>
    <submittedName>
        <fullName evidence="3">Domain of uncharacterized function (DUF1851)</fullName>
    </submittedName>
</protein>
<dbReference type="Proteomes" id="UP000255231">
    <property type="component" value="Unassembled WGS sequence"/>
</dbReference>
<sequence length="194" mass="22414">MIHQSFINVLGQPKTIGEIEVTLLKEKFEKQLSYFKDNDVLLEYLEHYGEAVFKGGFFSFINPLDYDIQLKQFPKLKNQSIMPFAKTAMGNFYLIGEVDDEVCLAFYNIHTEEYKYVDYEFTLFFTTLAGGKYHRETEAYGLIEIPALEKYGPVEIDECLTFVPALVLGGDEDIRNIQKVKLKENLEILSQAFS</sequence>
<dbReference type="Pfam" id="PF08906">
    <property type="entry name" value="T6SS_Tdi1_C"/>
    <property type="match status" value="1"/>
</dbReference>
<dbReference type="Proteomes" id="UP000185725">
    <property type="component" value="Unassembled WGS sequence"/>
</dbReference>
<dbReference type="GeneID" id="303674990"/>
<feature type="domain" description="T6SS immunity protein Tdi1 C-terminal" evidence="1">
    <location>
        <begin position="146"/>
        <end position="191"/>
    </location>
</feature>
<dbReference type="InterPro" id="IPR015002">
    <property type="entry name" value="T6SS_Tdi1_C"/>
</dbReference>
<organism evidence="3 5">
    <name type="scientific">Chryseobacterium indoltheticum</name>
    <dbReference type="NCBI Taxonomy" id="254"/>
    <lineage>
        <taxon>Bacteria</taxon>
        <taxon>Pseudomonadati</taxon>
        <taxon>Bacteroidota</taxon>
        <taxon>Flavobacteriia</taxon>
        <taxon>Flavobacteriales</taxon>
        <taxon>Weeksellaceae</taxon>
        <taxon>Chryseobacterium group</taxon>
        <taxon>Chryseobacterium</taxon>
    </lineage>
</organism>
<dbReference type="OrthoDB" id="2216648at2"/>
<evidence type="ECO:0000313" key="3">
    <source>
        <dbReference type="EMBL" id="SUX41421.1"/>
    </source>
</evidence>
<evidence type="ECO:0000313" key="5">
    <source>
        <dbReference type="Proteomes" id="UP000255231"/>
    </source>
</evidence>
<evidence type="ECO:0000313" key="2">
    <source>
        <dbReference type="EMBL" id="SIQ60669.1"/>
    </source>
</evidence>
<dbReference type="EMBL" id="FTMF01000006">
    <property type="protein sequence ID" value="SIQ60669.1"/>
    <property type="molecule type" value="Genomic_DNA"/>
</dbReference>
<dbReference type="EMBL" id="UFVS01000001">
    <property type="protein sequence ID" value="SUX41421.1"/>
    <property type="molecule type" value="Genomic_DNA"/>
</dbReference>
<keyword evidence="4" id="KW-1185">Reference proteome</keyword>
<accession>A0A381F4D5</accession>
<evidence type="ECO:0000313" key="4">
    <source>
        <dbReference type="Proteomes" id="UP000185725"/>
    </source>
</evidence>
<reference evidence="2 4" key="1">
    <citation type="submission" date="2017-01" db="EMBL/GenBank/DDBJ databases">
        <authorList>
            <person name="Varghese N."/>
            <person name="Submissions S."/>
        </authorList>
    </citation>
    <scope>NUCLEOTIDE SEQUENCE [LARGE SCALE GENOMIC DNA]</scope>
    <source>
        <strain evidence="2 4">ATCC 27950</strain>
    </source>
</reference>
<dbReference type="RefSeq" id="WP_076560878.1">
    <property type="nucleotide sequence ID" value="NZ_CP033929.1"/>
</dbReference>
<evidence type="ECO:0000259" key="1">
    <source>
        <dbReference type="Pfam" id="PF08906"/>
    </source>
</evidence>
<name>A0A381F4D5_9FLAO</name>
<reference evidence="3 5" key="2">
    <citation type="submission" date="2018-06" db="EMBL/GenBank/DDBJ databases">
        <authorList>
            <consortium name="Pathogen Informatics"/>
            <person name="Doyle S."/>
        </authorList>
    </citation>
    <scope>NUCLEOTIDE SEQUENCE [LARGE SCALE GENOMIC DNA]</scope>
    <source>
        <strain evidence="3 5">NCTC13560</strain>
    </source>
</reference>
<dbReference type="AlphaFoldDB" id="A0A381F4D5"/>
<proteinExistence type="predicted"/>
<gene>
    <name evidence="3" type="ORF">NCTC13560_00218</name>
    <name evidence="2" type="ORF">SAMN05421682_106222</name>
</gene>